<dbReference type="InterPro" id="IPR029068">
    <property type="entry name" value="Glyas_Bleomycin-R_OHBP_Dase"/>
</dbReference>
<keyword evidence="6" id="KW-1185">Reference proteome</keyword>
<dbReference type="Proteomes" id="UP001330434">
    <property type="component" value="Chromosome"/>
</dbReference>
<dbReference type="EMBL" id="CP133270">
    <property type="protein sequence ID" value="WVX67489.1"/>
    <property type="molecule type" value="Genomic_DNA"/>
</dbReference>
<dbReference type="PANTHER" id="PTHR43048:SF3">
    <property type="entry name" value="METHYLMALONYL-COA EPIMERASE, MITOCHONDRIAL"/>
    <property type="match status" value="1"/>
</dbReference>
<sequence length="178" mass="19130">MLGKLNHVAIVVPDLEAARAQYKAAFGADVSDPKDLPDQGVTAVMVTLPNTRIELLYPYGENSPIAKFLARNSLGGVHHLCFEVPDILAARDQLAQSGITVIGDGTPTPGYDGHPILFFNPKNTQGTLIELKQSGISQDVKVTIEDPAYKTQQNLEPPGGVTISFEGDFLGTTSERQE</sequence>
<dbReference type="Pfam" id="PF13669">
    <property type="entry name" value="Glyoxalase_4"/>
    <property type="match status" value="1"/>
</dbReference>
<feature type="domain" description="VOC" evidence="4">
    <location>
        <begin position="4"/>
        <end position="134"/>
    </location>
</feature>
<dbReference type="SUPFAM" id="SSF54593">
    <property type="entry name" value="Glyoxalase/Bleomycin resistance protein/Dihydroxybiphenyl dioxygenase"/>
    <property type="match status" value="1"/>
</dbReference>
<evidence type="ECO:0000313" key="5">
    <source>
        <dbReference type="EMBL" id="WVX67489.1"/>
    </source>
</evidence>
<comment type="similarity">
    <text evidence="1">Belongs to the methylmalonyl-CoA epimerase family.</text>
</comment>
<protein>
    <submittedName>
        <fullName evidence="5">Methylmalonyl-CoA epimerase</fullName>
    </submittedName>
</protein>
<evidence type="ECO:0000256" key="3">
    <source>
        <dbReference type="SAM" id="MobiDB-lite"/>
    </source>
</evidence>
<dbReference type="PROSITE" id="PS51819">
    <property type="entry name" value="VOC"/>
    <property type="match status" value="1"/>
</dbReference>
<evidence type="ECO:0000256" key="2">
    <source>
        <dbReference type="ARBA" id="ARBA00022723"/>
    </source>
</evidence>
<dbReference type="InterPro" id="IPR037523">
    <property type="entry name" value="VOC_core"/>
</dbReference>
<accession>A0ABZ2C4Z3</accession>
<dbReference type="CDD" id="cd07249">
    <property type="entry name" value="MMCE"/>
    <property type="match status" value="1"/>
</dbReference>
<dbReference type="InterPro" id="IPR051785">
    <property type="entry name" value="MMCE/EMCE_epimerase"/>
</dbReference>
<keyword evidence="2" id="KW-0479">Metal-binding</keyword>
<gene>
    <name evidence="5" type="ORF">Bealeia1_01696</name>
</gene>
<dbReference type="InterPro" id="IPR017515">
    <property type="entry name" value="MeMalonyl-CoA_epimerase"/>
</dbReference>
<evidence type="ECO:0000259" key="4">
    <source>
        <dbReference type="PROSITE" id="PS51819"/>
    </source>
</evidence>
<dbReference type="NCBIfam" id="TIGR03081">
    <property type="entry name" value="metmalonyl_epim"/>
    <property type="match status" value="1"/>
</dbReference>
<proteinExistence type="inferred from homology"/>
<evidence type="ECO:0000256" key="1">
    <source>
        <dbReference type="ARBA" id="ARBA00009308"/>
    </source>
</evidence>
<reference evidence="5 6" key="1">
    <citation type="journal article" date="2024" name="Environ. Microbiol.">
        <title>Novel evolutionary insights on the interactions of the Holosporales (Alphaproteobacteria) with eukaryotic hosts from comparative genomics.</title>
        <authorList>
            <person name="Giovannini M."/>
            <person name="Petroni G."/>
            <person name="Castelli M."/>
        </authorList>
    </citation>
    <scope>NUCLEOTIDE SEQUENCE [LARGE SCALE GENOMIC DNA]</scope>
    <source>
        <strain evidence="5 6">US_Bl 15I1</strain>
    </source>
</reference>
<organism evidence="5 6">
    <name type="scientific">Candidatus Bealeia paramacronuclearis</name>
    <dbReference type="NCBI Taxonomy" id="1921001"/>
    <lineage>
        <taxon>Bacteria</taxon>
        <taxon>Pseudomonadati</taxon>
        <taxon>Pseudomonadota</taxon>
        <taxon>Alphaproteobacteria</taxon>
        <taxon>Holosporales</taxon>
        <taxon>Holosporaceae</taxon>
        <taxon>Candidatus Bealeia</taxon>
    </lineage>
</organism>
<dbReference type="PANTHER" id="PTHR43048">
    <property type="entry name" value="METHYLMALONYL-COA EPIMERASE"/>
    <property type="match status" value="1"/>
</dbReference>
<feature type="region of interest" description="Disordered" evidence="3">
    <location>
        <begin position="152"/>
        <end position="178"/>
    </location>
</feature>
<dbReference type="Gene3D" id="3.10.180.10">
    <property type="entry name" value="2,3-Dihydroxybiphenyl 1,2-Dioxygenase, domain 1"/>
    <property type="match status" value="1"/>
</dbReference>
<name>A0ABZ2C4Z3_9PROT</name>
<evidence type="ECO:0000313" key="6">
    <source>
        <dbReference type="Proteomes" id="UP001330434"/>
    </source>
</evidence>